<protein>
    <submittedName>
        <fullName evidence="1">Uncharacterized protein</fullName>
    </submittedName>
</protein>
<proteinExistence type="predicted"/>
<evidence type="ECO:0000313" key="1">
    <source>
        <dbReference type="EMBL" id="KKM79194.1"/>
    </source>
</evidence>
<comment type="caution">
    <text evidence="1">The sequence shown here is derived from an EMBL/GenBank/DDBJ whole genome shotgun (WGS) entry which is preliminary data.</text>
</comment>
<gene>
    <name evidence="1" type="ORF">LCGC14_1352340</name>
</gene>
<sequence>MAATPGEAAYEQWCEHINPPELPKQHTLRIQSWGKLRLSTRAVWEAIAKAAIKHHTKRGAR</sequence>
<name>A0A0F9KAH5_9ZZZZ</name>
<dbReference type="EMBL" id="LAZR01008369">
    <property type="protein sequence ID" value="KKM79194.1"/>
    <property type="molecule type" value="Genomic_DNA"/>
</dbReference>
<accession>A0A0F9KAH5</accession>
<organism evidence="1">
    <name type="scientific">marine sediment metagenome</name>
    <dbReference type="NCBI Taxonomy" id="412755"/>
    <lineage>
        <taxon>unclassified sequences</taxon>
        <taxon>metagenomes</taxon>
        <taxon>ecological metagenomes</taxon>
    </lineage>
</organism>
<dbReference type="AlphaFoldDB" id="A0A0F9KAH5"/>
<reference evidence="1" key="1">
    <citation type="journal article" date="2015" name="Nature">
        <title>Complex archaea that bridge the gap between prokaryotes and eukaryotes.</title>
        <authorList>
            <person name="Spang A."/>
            <person name="Saw J.H."/>
            <person name="Jorgensen S.L."/>
            <person name="Zaremba-Niedzwiedzka K."/>
            <person name="Martijn J."/>
            <person name="Lind A.E."/>
            <person name="van Eijk R."/>
            <person name="Schleper C."/>
            <person name="Guy L."/>
            <person name="Ettema T.J."/>
        </authorList>
    </citation>
    <scope>NUCLEOTIDE SEQUENCE</scope>
</reference>